<evidence type="ECO:0000256" key="1">
    <source>
        <dbReference type="SAM" id="MobiDB-lite"/>
    </source>
</evidence>
<evidence type="ECO:0000313" key="3">
    <source>
        <dbReference type="Proteomes" id="UP000010411"/>
    </source>
</evidence>
<organism evidence="2 3">
    <name type="scientific">Streptomyces ipomoeae 91-03</name>
    <dbReference type="NCBI Taxonomy" id="698759"/>
    <lineage>
        <taxon>Bacteria</taxon>
        <taxon>Bacillati</taxon>
        <taxon>Actinomycetota</taxon>
        <taxon>Actinomycetes</taxon>
        <taxon>Kitasatosporales</taxon>
        <taxon>Streptomycetaceae</taxon>
        <taxon>Streptomyces</taxon>
    </lineage>
</organism>
<protein>
    <submittedName>
        <fullName evidence="2">Uncharacterized protein</fullName>
    </submittedName>
</protein>
<proteinExistence type="predicted"/>
<gene>
    <name evidence="2" type="ORF">STRIP9103_07232</name>
</gene>
<evidence type="ECO:0000313" key="2">
    <source>
        <dbReference type="EMBL" id="EKX60403.1"/>
    </source>
</evidence>
<keyword evidence="3" id="KW-1185">Reference proteome</keyword>
<dbReference type="AlphaFoldDB" id="L1KJ37"/>
<feature type="non-terminal residue" evidence="2">
    <location>
        <position position="1"/>
    </location>
</feature>
<sequence>RPRYSAEPAVSPPLCGAGSRSNSPSRAPSTKARHSASVYRSTVSGSSDDLIATAPSGKYAISTRSSCSSVPGALCHSTPEISSAYSSSLSRSLRALTSSL</sequence>
<dbReference type="EMBL" id="AEJC01000654">
    <property type="protein sequence ID" value="EKX60403.1"/>
    <property type="molecule type" value="Genomic_DNA"/>
</dbReference>
<accession>L1KJ37</accession>
<reference evidence="2 3" key="1">
    <citation type="submission" date="2012-11" db="EMBL/GenBank/DDBJ databases">
        <authorList>
            <person name="Huguet-Tapia J.C."/>
            <person name="Durkin A.S."/>
            <person name="Pettis G.S."/>
            <person name="Badger J.H."/>
        </authorList>
    </citation>
    <scope>NUCLEOTIDE SEQUENCE [LARGE SCALE GENOMIC DNA]</scope>
    <source>
        <strain evidence="2 3">91-03</strain>
    </source>
</reference>
<name>L1KJ37_9ACTN</name>
<feature type="compositionally biased region" description="Polar residues" evidence="1">
    <location>
        <begin position="19"/>
        <end position="28"/>
    </location>
</feature>
<comment type="caution">
    <text evidence="2">The sequence shown here is derived from an EMBL/GenBank/DDBJ whole genome shotgun (WGS) entry which is preliminary data.</text>
</comment>
<dbReference type="Proteomes" id="UP000010411">
    <property type="component" value="Unassembled WGS sequence"/>
</dbReference>
<feature type="region of interest" description="Disordered" evidence="1">
    <location>
        <begin position="1"/>
        <end position="40"/>
    </location>
</feature>